<organism evidence="12 13">
    <name type="scientific">Christensenella hongkongensis</name>
    <dbReference type="NCBI Taxonomy" id="270498"/>
    <lineage>
        <taxon>Bacteria</taxon>
        <taxon>Bacillati</taxon>
        <taxon>Bacillota</taxon>
        <taxon>Clostridia</taxon>
        <taxon>Christensenellales</taxon>
        <taxon>Christensenellaceae</taxon>
        <taxon>Christensenella</taxon>
    </lineage>
</organism>
<dbReference type="InterPro" id="IPR036412">
    <property type="entry name" value="HAD-like_sf"/>
</dbReference>
<keyword evidence="4 10" id="KW-0812">Transmembrane</keyword>
<dbReference type="OrthoDB" id="9813266at2"/>
<feature type="transmembrane region" description="Helical" evidence="10">
    <location>
        <begin position="145"/>
        <end position="165"/>
    </location>
</feature>
<dbReference type="EMBL" id="LAYJ01000102">
    <property type="protein sequence ID" value="KKI50688.1"/>
    <property type="molecule type" value="Genomic_DNA"/>
</dbReference>
<comment type="subcellular location">
    <subcellularLocation>
        <location evidence="10">Cell membrane</location>
    </subcellularLocation>
    <subcellularLocation>
        <location evidence="1">Membrane</location>
        <topology evidence="1">Multi-pass membrane protein</topology>
    </subcellularLocation>
</comment>
<dbReference type="SFLD" id="SFLDS00003">
    <property type="entry name" value="Haloacid_Dehalogenase"/>
    <property type="match status" value="1"/>
</dbReference>
<keyword evidence="5" id="KW-1278">Translocase</keyword>
<dbReference type="GO" id="GO:0005886">
    <property type="term" value="C:plasma membrane"/>
    <property type="evidence" value="ECO:0007669"/>
    <property type="project" value="UniProtKB-SubCell"/>
</dbReference>
<comment type="catalytic activity">
    <reaction evidence="9">
        <text>Cd(2+)(in) + ATP + H2O = Cd(2+)(out) + ADP + phosphate + H(+)</text>
        <dbReference type="Rhea" id="RHEA:12132"/>
        <dbReference type="ChEBI" id="CHEBI:15377"/>
        <dbReference type="ChEBI" id="CHEBI:15378"/>
        <dbReference type="ChEBI" id="CHEBI:30616"/>
        <dbReference type="ChEBI" id="CHEBI:43474"/>
        <dbReference type="ChEBI" id="CHEBI:48775"/>
        <dbReference type="ChEBI" id="CHEBI:456216"/>
        <dbReference type="EC" id="7.2.2.21"/>
    </reaction>
</comment>
<dbReference type="GO" id="GO:0046872">
    <property type="term" value="F:metal ion binding"/>
    <property type="evidence" value="ECO:0007669"/>
    <property type="project" value="UniProtKB-KW"/>
</dbReference>
<evidence type="ECO:0000256" key="7">
    <source>
        <dbReference type="ARBA" id="ARBA00023136"/>
    </source>
</evidence>
<dbReference type="InterPro" id="IPR008250">
    <property type="entry name" value="ATPase_P-typ_transduc_dom_A_sf"/>
</dbReference>
<keyword evidence="7 10" id="KW-0472">Membrane</keyword>
<proteinExistence type="inferred from homology"/>
<keyword evidence="10" id="KW-0479">Metal-binding</keyword>
<keyword evidence="10" id="KW-1003">Cell membrane</keyword>
<dbReference type="InterPro" id="IPR023214">
    <property type="entry name" value="HAD_sf"/>
</dbReference>
<keyword evidence="10" id="KW-0067">ATP-binding</keyword>
<dbReference type="Proteomes" id="UP000034076">
    <property type="component" value="Unassembled WGS sequence"/>
</dbReference>
<dbReference type="Gene3D" id="3.40.50.1000">
    <property type="entry name" value="HAD superfamily/HAD-like"/>
    <property type="match status" value="1"/>
</dbReference>
<dbReference type="InterPro" id="IPR059000">
    <property type="entry name" value="ATPase_P-type_domA"/>
</dbReference>
<dbReference type="InterPro" id="IPR044492">
    <property type="entry name" value="P_typ_ATPase_HD_dom"/>
</dbReference>
<feature type="transmembrane region" description="Helical" evidence="10">
    <location>
        <begin position="348"/>
        <end position="366"/>
    </location>
</feature>
<evidence type="ECO:0000256" key="10">
    <source>
        <dbReference type="RuleBase" id="RU362081"/>
    </source>
</evidence>
<dbReference type="SUPFAM" id="SSF81653">
    <property type="entry name" value="Calcium ATPase, transduction domain A"/>
    <property type="match status" value="1"/>
</dbReference>
<keyword evidence="10" id="KW-0547">Nucleotide-binding</keyword>
<dbReference type="GO" id="GO:0008551">
    <property type="term" value="F:P-type cadmium transporter activity"/>
    <property type="evidence" value="ECO:0007669"/>
    <property type="project" value="UniProtKB-EC"/>
</dbReference>
<dbReference type="SUPFAM" id="SSF56784">
    <property type="entry name" value="HAD-like"/>
    <property type="match status" value="1"/>
</dbReference>
<dbReference type="Gene3D" id="3.40.1110.10">
    <property type="entry name" value="Calcium-transporting ATPase, cytoplasmic domain N"/>
    <property type="match status" value="1"/>
</dbReference>
<evidence type="ECO:0000256" key="1">
    <source>
        <dbReference type="ARBA" id="ARBA00004141"/>
    </source>
</evidence>
<dbReference type="PRINTS" id="PR00119">
    <property type="entry name" value="CATATPASE"/>
</dbReference>
<dbReference type="STRING" id="270498.CHK_1803"/>
<name>A0A0M2NET1_9FIRM</name>
<feature type="domain" description="P-type ATPase A" evidence="11">
    <location>
        <begin position="238"/>
        <end position="332"/>
    </location>
</feature>
<evidence type="ECO:0000256" key="3">
    <source>
        <dbReference type="ARBA" id="ARBA00022539"/>
    </source>
</evidence>
<sequence length="734" mass="79770">MINSKITFHGVTLRQTTGRIRLHYEGIRYLKDYYKEIGKKLCAMAHIDSVTFNAVTENLLVYYRHNKRVADRLQETIDSVLEPYAMQAYKAIKEENARQSATETEQPGADSKSILKRLAVSGTTVALGNTLLRNYAKTELLKVPYLGKFTTFPAIVSLGLTVPLFQSAWKGLVRDKKLNADFLTVTSIVASILLGQSFSALTIIMLSDVAEFMTTYTIERTRKSIKKLLSVEDAYAWKMLESGELEHCPIEDIIIGDTVVIHTGEKVTVDGEVLTGQALVDQSSTTGEFLPVVCKEGDKIFAGSIIKSGVVTVRALKVGDDTVVSRIINMVENVASQKAPIQHYADQFSNYLVPLNFLAAIAVYAVTRRPDQALKMLVIDYSCGIKLSTAAAFSAAINAAVRRGILIKGGAFLERMSDANTIIFDKTGTITEGKPEVVAAKILTKEYTEREVVALACAAEETSSHPLAGAILDYGTRMGVEIPVHSDTVTVISKGSSTMVDGKCIRAGSLAYMRENKIRVPRSAQMPAEVGIATYIAADHTLLGVLCAMDKPRTNIRRAVNNLRNKGIDEISLLTGDSKEQAGAVASQIGADSYQAELLPEQKAEAVLKLQADGNRVVMVGDGINDAPALSYADVGISLGSKSTDVAMETSDIVIGRNDPMLIPQVRDISSKTMEIVKQNFGMVIGINTLGLILGAASNISVFWSAMLHNMSTIAVVGNSCRLLFYDKEREKDL</sequence>
<keyword evidence="13" id="KW-1185">Reference proteome</keyword>
<dbReference type="InterPro" id="IPR001757">
    <property type="entry name" value="P_typ_ATPase"/>
</dbReference>
<reference evidence="12 13" key="1">
    <citation type="submission" date="2015-04" db="EMBL/GenBank/DDBJ databases">
        <title>Draft genome sequence of bacteremic isolate Catabacter hongkongensis type strain HKU16T.</title>
        <authorList>
            <person name="Lau S.K."/>
            <person name="Teng J.L."/>
            <person name="Huang Y."/>
            <person name="Curreem S.O."/>
            <person name="Tsui S.K."/>
            <person name="Woo P.C."/>
        </authorList>
    </citation>
    <scope>NUCLEOTIDE SEQUENCE [LARGE SCALE GENOMIC DNA]</scope>
    <source>
        <strain evidence="12 13">HKU16</strain>
    </source>
</reference>
<evidence type="ECO:0000256" key="4">
    <source>
        <dbReference type="ARBA" id="ARBA00022692"/>
    </source>
</evidence>
<dbReference type="InterPro" id="IPR051014">
    <property type="entry name" value="Cation_Transport_ATPase_IB"/>
</dbReference>
<evidence type="ECO:0000256" key="2">
    <source>
        <dbReference type="ARBA" id="ARBA00006024"/>
    </source>
</evidence>
<evidence type="ECO:0000256" key="8">
    <source>
        <dbReference type="ARBA" id="ARBA00039103"/>
    </source>
</evidence>
<dbReference type="Pfam" id="PF00702">
    <property type="entry name" value="Hydrolase"/>
    <property type="match status" value="1"/>
</dbReference>
<evidence type="ECO:0000256" key="6">
    <source>
        <dbReference type="ARBA" id="ARBA00022989"/>
    </source>
</evidence>
<evidence type="ECO:0000259" key="11">
    <source>
        <dbReference type="Pfam" id="PF00122"/>
    </source>
</evidence>
<dbReference type="GO" id="GO:0005524">
    <property type="term" value="F:ATP binding"/>
    <property type="evidence" value="ECO:0007669"/>
    <property type="project" value="UniProtKB-UniRule"/>
</dbReference>
<dbReference type="Gene3D" id="2.70.150.10">
    <property type="entry name" value="Calcium-transporting ATPase, cytoplasmic transduction domain A"/>
    <property type="match status" value="1"/>
</dbReference>
<dbReference type="PANTHER" id="PTHR48085:SF5">
    <property type="entry name" value="CADMIUM_ZINC-TRANSPORTING ATPASE HMA4-RELATED"/>
    <property type="match status" value="1"/>
</dbReference>
<dbReference type="InterPro" id="IPR018303">
    <property type="entry name" value="ATPase_P-typ_P_site"/>
</dbReference>
<dbReference type="EC" id="7.2.2.21" evidence="8"/>
<gene>
    <name evidence="12" type="ORF">CHK_1803</name>
</gene>
<dbReference type="PANTHER" id="PTHR48085">
    <property type="entry name" value="CADMIUM/ZINC-TRANSPORTING ATPASE HMA2-RELATED"/>
    <property type="match status" value="1"/>
</dbReference>
<keyword evidence="3" id="KW-0104">Cadmium</keyword>
<dbReference type="SFLD" id="SFLDF00027">
    <property type="entry name" value="p-type_atpase"/>
    <property type="match status" value="1"/>
</dbReference>
<comment type="similarity">
    <text evidence="2 10">Belongs to the cation transport ATPase (P-type) (TC 3.A.3) family. Type IB subfamily.</text>
</comment>
<dbReference type="PATRIC" id="fig|270498.16.peg.1072"/>
<evidence type="ECO:0000313" key="13">
    <source>
        <dbReference type="Proteomes" id="UP000034076"/>
    </source>
</evidence>
<keyword evidence="12" id="KW-0378">Hydrolase</keyword>
<dbReference type="Pfam" id="PF00122">
    <property type="entry name" value="E1-E2_ATPase"/>
    <property type="match status" value="1"/>
</dbReference>
<evidence type="ECO:0000256" key="5">
    <source>
        <dbReference type="ARBA" id="ARBA00022967"/>
    </source>
</evidence>
<feature type="transmembrane region" description="Helical" evidence="10">
    <location>
        <begin position="185"/>
        <end position="206"/>
    </location>
</feature>
<dbReference type="GO" id="GO:0016887">
    <property type="term" value="F:ATP hydrolysis activity"/>
    <property type="evidence" value="ECO:0007669"/>
    <property type="project" value="InterPro"/>
</dbReference>
<dbReference type="SFLD" id="SFLDG00002">
    <property type="entry name" value="C1.7:_P-type_atpase_like"/>
    <property type="match status" value="1"/>
</dbReference>
<protein>
    <recommendedName>
        <fullName evidence="8">Cd(2+)-exporting ATPase</fullName>
        <ecNumber evidence="8">7.2.2.21</ecNumber>
    </recommendedName>
</protein>
<evidence type="ECO:0000256" key="9">
    <source>
        <dbReference type="ARBA" id="ARBA00049338"/>
    </source>
</evidence>
<dbReference type="InterPro" id="IPR027256">
    <property type="entry name" value="P-typ_ATPase_IB"/>
</dbReference>
<feature type="transmembrane region" description="Helical" evidence="10">
    <location>
        <begin position="681"/>
        <end position="700"/>
    </location>
</feature>
<evidence type="ECO:0000313" key="12">
    <source>
        <dbReference type="EMBL" id="KKI50688.1"/>
    </source>
</evidence>
<dbReference type="RefSeq" id="WP_046443669.1">
    <property type="nucleotide sequence ID" value="NZ_JAXDTA010000141.1"/>
</dbReference>
<dbReference type="NCBIfam" id="TIGR01525">
    <property type="entry name" value="ATPase-IB_hvy"/>
    <property type="match status" value="1"/>
</dbReference>
<comment type="caution">
    <text evidence="12">The sequence shown here is derived from an EMBL/GenBank/DDBJ whole genome shotgun (WGS) entry which is preliminary data.</text>
</comment>
<dbReference type="InterPro" id="IPR023299">
    <property type="entry name" value="ATPase_P-typ_cyto_dom_N"/>
</dbReference>
<dbReference type="PROSITE" id="PS00154">
    <property type="entry name" value="ATPASE_E1_E2"/>
    <property type="match status" value="1"/>
</dbReference>
<dbReference type="NCBIfam" id="TIGR01494">
    <property type="entry name" value="ATPase_P-type"/>
    <property type="match status" value="1"/>
</dbReference>
<keyword evidence="6 10" id="KW-1133">Transmembrane helix</keyword>
<accession>A0A0M2NET1</accession>
<dbReference type="AlphaFoldDB" id="A0A0M2NET1"/>